<proteinExistence type="predicted"/>
<evidence type="ECO:0000313" key="2">
    <source>
        <dbReference type="Proteomes" id="UP001428341"/>
    </source>
</evidence>
<comment type="caution">
    <text evidence="1">The sequence shown here is derived from an EMBL/GenBank/DDBJ whole genome shotgun (WGS) entry which is preliminary data.</text>
</comment>
<accession>A0AAP0MD83</accession>
<dbReference type="PANTHER" id="PTHR13271:SF55">
    <property type="entry name" value="SET DOMAIN-CONTAINING PROTEIN"/>
    <property type="match status" value="1"/>
</dbReference>
<organism evidence="1 2">
    <name type="scientific">Citrus x changshan-huyou</name>
    <dbReference type="NCBI Taxonomy" id="2935761"/>
    <lineage>
        <taxon>Eukaryota</taxon>
        <taxon>Viridiplantae</taxon>
        <taxon>Streptophyta</taxon>
        <taxon>Embryophyta</taxon>
        <taxon>Tracheophyta</taxon>
        <taxon>Spermatophyta</taxon>
        <taxon>Magnoliopsida</taxon>
        <taxon>eudicotyledons</taxon>
        <taxon>Gunneridae</taxon>
        <taxon>Pentapetalae</taxon>
        <taxon>rosids</taxon>
        <taxon>malvids</taxon>
        <taxon>Sapindales</taxon>
        <taxon>Rutaceae</taxon>
        <taxon>Aurantioideae</taxon>
        <taxon>Citrus</taxon>
    </lineage>
</organism>
<dbReference type="GO" id="GO:0016279">
    <property type="term" value="F:protein-lysine N-methyltransferase activity"/>
    <property type="evidence" value="ECO:0007669"/>
    <property type="project" value="TreeGrafter"/>
</dbReference>
<gene>
    <name evidence="1" type="ORF">WN944_017619</name>
</gene>
<dbReference type="Gene3D" id="3.90.1410.10">
    <property type="entry name" value="set domain protein methyltransferase, domain 1"/>
    <property type="match status" value="1"/>
</dbReference>
<evidence type="ECO:0000313" key="1">
    <source>
        <dbReference type="EMBL" id="KAK9202409.1"/>
    </source>
</evidence>
<keyword evidence="2" id="KW-1185">Reference proteome</keyword>
<dbReference type="Proteomes" id="UP001428341">
    <property type="component" value="Unassembled WGS sequence"/>
</dbReference>
<dbReference type="InterPro" id="IPR046341">
    <property type="entry name" value="SET_dom_sf"/>
</dbReference>
<evidence type="ECO:0008006" key="3">
    <source>
        <dbReference type="Google" id="ProtNLM"/>
    </source>
</evidence>
<sequence>MEISTEAKLEPFLQWLQVNKVELRGCKIKYSDESKGFGIFSSNEVSDGVPLVVPLDLAITPMRVLQDPLIGPECRAMFEDGEVDDRFLMILFLTVERLRKNSSWKPYLDMLPTTFGNPLWFTDDELLELKGTTLYRATELQKQNLLTLYDDKVKDLVKKLLVLDGDSERSIYSSYCLVLNDCNSVASFASEVSFEDFLWANSIFWTRALNIPLPHSYVFPQNQEDLNKCDSINNSAELSNDHSSCEELVNGLNDIKNGGQRVKSQVNGATSTLTSTQGETLWVEGLVPGIDFCNHDLKAAATWEVDGTGLITGVPFSMYLLSVERSSFQSEKEISISYGNKGNEELLYLYGFVIDNNPDDYLMIHYPAEAIHSIPLSDSKALLLEEQKAQLRCLLPKSLLEHGFFAAGHPKDGSNDNKWKVDRICSFSWSGQRRMPSYLNKLVFPENFLTALRTIAMREDELSKVSSLLEELVKCITSMEIFGCTRGTNGCMFESSIFFWFLHLIGSIIDFQKLVGSGGERQPSDAEVRAAVWEACGDSGALQLLVDLLQANQAKLRGNEKKKKGEVHAERETLLDLTEPLGRLTDLEESSGTEDYDSELLLKSCMTESQGQHASCENNSSEETNGWTQHKMSRKMWSSIVYRRGQKELACLFLKEAEHALQLALTEGN</sequence>
<dbReference type="SUPFAM" id="SSF82199">
    <property type="entry name" value="SET domain"/>
    <property type="match status" value="1"/>
</dbReference>
<dbReference type="AlphaFoldDB" id="A0AAP0MD83"/>
<dbReference type="CDD" id="cd10527">
    <property type="entry name" value="SET_LSMT"/>
    <property type="match status" value="1"/>
</dbReference>
<dbReference type="EMBL" id="JBCGBO010000005">
    <property type="protein sequence ID" value="KAK9202409.1"/>
    <property type="molecule type" value="Genomic_DNA"/>
</dbReference>
<reference evidence="1 2" key="1">
    <citation type="submission" date="2024-05" db="EMBL/GenBank/DDBJ databases">
        <title>Haplotype-resolved chromosome-level genome assembly of Huyou (Citrus changshanensis).</title>
        <authorList>
            <person name="Miao C."/>
            <person name="Chen W."/>
            <person name="Wu Y."/>
            <person name="Wang L."/>
            <person name="Zhao S."/>
            <person name="Grierson D."/>
            <person name="Xu C."/>
            <person name="Chen K."/>
        </authorList>
    </citation>
    <scope>NUCLEOTIDE SEQUENCE [LARGE SCALE GENOMIC DNA]</scope>
    <source>
        <strain evidence="1">01-14</strain>
        <tissue evidence="1">Leaf</tissue>
    </source>
</reference>
<protein>
    <recommendedName>
        <fullName evidence="3">SET domain-containing protein</fullName>
    </recommendedName>
</protein>
<dbReference type="InterPro" id="IPR050600">
    <property type="entry name" value="SETD3_SETD6_MTase"/>
</dbReference>
<name>A0AAP0MD83_9ROSI</name>
<dbReference type="PANTHER" id="PTHR13271">
    <property type="entry name" value="UNCHARACTERIZED PUTATIVE METHYLTRANSFERASE"/>
    <property type="match status" value="1"/>
</dbReference>